<sequence length="63" mass="6798">MSNQQPCHHAPEAAAHQQSHGGAHHFTQILHILPKSSCRATEIALSYLSFGALPNGRAQKRTG</sequence>
<proteinExistence type="predicted"/>
<keyword evidence="3" id="KW-1185">Reference proteome</keyword>
<feature type="compositionally biased region" description="Low complexity" evidence="1">
    <location>
        <begin position="13"/>
        <end position="23"/>
    </location>
</feature>
<accession>A0A4P8YGR3</accession>
<dbReference type="KEGG" id="izh:FEM41_09345"/>
<organism evidence="2 3">
    <name type="scientific">Jejubacter calystegiae</name>
    <dbReference type="NCBI Taxonomy" id="2579935"/>
    <lineage>
        <taxon>Bacteria</taxon>
        <taxon>Pseudomonadati</taxon>
        <taxon>Pseudomonadota</taxon>
        <taxon>Gammaproteobacteria</taxon>
        <taxon>Enterobacterales</taxon>
        <taxon>Enterobacteriaceae</taxon>
        <taxon>Jejubacter</taxon>
    </lineage>
</organism>
<dbReference type="EMBL" id="CP040428">
    <property type="protein sequence ID" value="QCT19839.1"/>
    <property type="molecule type" value="Genomic_DNA"/>
</dbReference>
<dbReference type="AlphaFoldDB" id="A0A4P8YGR3"/>
<evidence type="ECO:0000313" key="3">
    <source>
        <dbReference type="Proteomes" id="UP000302163"/>
    </source>
</evidence>
<dbReference type="OrthoDB" id="6562984at2"/>
<evidence type="ECO:0000256" key="1">
    <source>
        <dbReference type="SAM" id="MobiDB-lite"/>
    </source>
</evidence>
<dbReference type="Proteomes" id="UP000302163">
    <property type="component" value="Chromosome"/>
</dbReference>
<evidence type="ECO:0000313" key="2">
    <source>
        <dbReference type="EMBL" id="QCT19839.1"/>
    </source>
</evidence>
<protein>
    <submittedName>
        <fullName evidence="2">Uncharacterized protein</fullName>
    </submittedName>
</protein>
<name>A0A4P8YGR3_9ENTR</name>
<gene>
    <name evidence="2" type="ORF">FEM41_09345</name>
</gene>
<feature type="region of interest" description="Disordered" evidence="1">
    <location>
        <begin position="1"/>
        <end position="23"/>
    </location>
</feature>
<reference evidence="2 3" key="1">
    <citation type="submission" date="2019-05" db="EMBL/GenBank/DDBJ databases">
        <title>Complete genome sequence of Izhakiella calystegiae KSNA2, an endophyte isolated from beach morning glory (Calystegia soldanella).</title>
        <authorList>
            <person name="Jiang L."/>
            <person name="Jeong J.C."/>
            <person name="Kim C.Y."/>
            <person name="Kim D.H."/>
            <person name="Kim S.W."/>
            <person name="Lee j."/>
        </authorList>
    </citation>
    <scope>NUCLEOTIDE SEQUENCE [LARGE SCALE GENOMIC DNA]</scope>
    <source>
        <strain evidence="2 3">KSNA2</strain>
    </source>
</reference>